<dbReference type="OrthoDB" id="270022at2157"/>
<dbReference type="InterPro" id="IPR023203">
    <property type="entry name" value="TTHA0068_sf"/>
</dbReference>
<dbReference type="PANTHER" id="PTHR34796:SF1">
    <property type="entry name" value="EXPRESSED PROTEIN"/>
    <property type="match status" value="1"/>
</dbReference>
<dbReference type="Gene3D" id="1.10.3450.10">
    <property type="entry name" value="TTHA0068-like"/>
    <property type="match status" value="1"/>
</dbReference>
<reference evidence="2" key="1">
    <citation type="submission" date="2017-01" db="EMBL/GenBank/DDBJ databases">
        <authorList>
            <person name="Varghese N."/>
            <person name="Submissions S."/>
        </authorList>
    </citation>
    <scope>NUCLEOTIDE SEQUENCE [LARGE SCALE GENOMIC DNA]</scope>
    <source>
        <strain evidence="2">CGMCC 1.7737</strain>
    </source>
</reference>
<dbReference type="AlphaFoldDB" id="A0A1N6V6Y1"/>
<sequence length="205" mass="22983">MDDFLRAGLAIFNAGEFHAAHDAWEDQWLTLDHDTEDERFLHGLIQFTAVVYHAQHANWGGIRGLAESSVSYLDGLPADYRGVNVGAVRSYLDAVRHDPEHVERVAPPRLTHEGVVLFPGNLDFDASTVAALVLADEFGYDEWVVENGIEFARADLESGDEGSSFITLVMDFVRDAENRGLIFQRLQGHVEKRDARERDVDGLFE</sequence>
<dbReference type="InterPro" id="IPR005500">
    <property type="entry name" value="DUF309"/>
</dbReference>
<dbReference type="SUPFAM" id="SSF140663">
    <property type="entry name" value="TTHA0068-like"/>
    <property type="match status" value="1"/>
</dbReference>
<keyword evidence="2" id="KW-1185">Reference proteome</keyword>
<evidence type="ECO:0000313" key="2">
    <source>
        <dbReference type="Proteomes" id="UP000186914"/>
    </source>
</evidence>
<protein>
    <recommendedName>
        <fullName evidence="3">DUF309 domain-containing protein</fullName>
    </recommendedName>
</protein>
<name>A0A1N6V6Y1_9EURY</name>
<proteinExistence type="predicted"/>
<dbReference type="EMBL" id="FTNO01000001">
    <property type="protein sequence ID" value="SIQ73631.1"/>
    <property type="molecule type" value="Genomic_DNA"/>
</dbReference>
<dbReference type="Pfam" id="PF03745">
    <property type="entry name" value="DUF309"/>
    <property type="match status" value="1"/>
</dbReference>
<gene>
    <name evidence="1" type="ORF">SAMN05421858_0236</name>
</gene>
<evidence type="ECO:0008006" key="3">
    <source>
        <dbReference type="Google" id="ProtNLM"/>
    </source>
</evidence>
<dbReference type="Proteomes" id="UP000186914">
    <property type="component" value="Unassembled WGS sequence"/>
</dbReference>
<dbReference type="RefSeq" id="WP_076427255.1">
    <property type="nucleotide sequence ID" value="NZ_FTNO01000001.1"/>
</dbReference>
<evidence type="ECO:0000313" key="1">
    <source>
        <dbReference type="EMBL" id="SIQ73631.1"/>
    </source>
</evidence>
<dbReference type="PANTHER" id="PTHR34796">
    <property type="entry name" value="EXPRESSED PROTEIN"/>
    <property type="match status" value="1"/>
</dbReference>
<organism evidence="1 2">
    <name type="scientific">Haladaptatus litoreus</name>
    <dbReference type="NCBI Taxonomy" id="553468"/>
    <lineage>
        <taxon>Archaea</taxon>
        <taxon>Methanobacteriati</taxon>
        <taxon>Methanobacteriota</taxon>
        <taxon>Stenosarchaea group</taxon>
        <taxon>Halobacteria</taxon>
        <taxon>Halobacteriales</taxon>
        <taxon>Haladaptataceae</taxon>
        <taxon>Haladaptatus</taxon>
    </lineage>
</organism>
<accession>A0A1N6V6Y1</accession>